<gene>
    <name evidence="2" type="ORF">PR048_015821</name>
</gene>
<dbReference type="EMBL" id="JARBHB010000005">
    <property type="protein sequence ID" value="KAJ8883965.1"/>
    <property type="molecule type" value="Genomic_DNA"/>
</dbReference>
<comment type="caution">
    <text evidence="2">The sequence shown here is derived from an EMBL/GenBank/DDBJ whole genome shotgun (WGS) entry which is preliminary data.</text>
</comment>
<feature type="region of interest" description="Disordered" evidence="1">
    <location>
        <begin position="437"/>
        <end position="471"/>
    </location>
</feature>
<keyword evidence="3" id="KW-1185">Reference proteome</keyword>
<feature type="compositionally biased region" description="Basic and acidic residues" evidence="1">
    <location>
        <begin position="440"/>
        <end position="457"/>
    </location>
</feature>
<name>A0ABQ9HI01_9NEOP</name>
<evidence type="ECO:0000313" key="3">
    <source>
        <dbReference type="Proteomes" id="UP001159363"/>
    </source>
</evidence>
<accession>A0ABQ9HI01</accession>
<evidence type="ECO:0000256" key="1">
    <source>
        <dbReference type="SAM" id="MobiDB-lite"/>
    </source>
</evidence>
<dbReference type="Proteomes" id="UP001159363">
    <property type="component" value="Chromosome 4"/>
</dbReference>
<sequence length="471" mass="52655">MNGKGEGQSFRLLGHDYRFPRNIKIDDSHWASLVASGVVPNHQVRVWLIVQEYSILHVPRGYSVLLRNVTRQNLPIIVGNGSQFYNTFRPDHKRALTLGDPVAATGENVVYGAPRTWSWRPAGRHGHWDHGRRTRDQVAVAVALQVANSSSVAATLSPSARDPLTFPRETTQNTITLETRIETAGMFKCGENVGTGVQLTLLNMATIEEAAECCAESDELHAKLHLDGLFSAWVHRNRDPVQSVTQYYMVSGGVIVPNTVPPGREFRWRFADILQLMSSQFFARDERSRWLECFPAVLQFPSSTHSVAPPVQQIHFARHFRRMWSIEVWAALNSGILTAGEGKQRVSEKTSLPSASSGKIPTCEKPGETPPGIVIGSPWWNGIHALQDLPVALNQAVMKDLFRFFPHLISFYYTNSLLSRALGRGMTSSRTQGLLLPYREPADHQPAERVEAVKESFLRSPKKSVPRTSHE</sequence>
<evidence type="ECO:0000313" key="2">
    <source>
        <dbReference type="EMBL" id="KAJ8883965.1"/>
    </source>
</evidence>
<protein>
    <submittedName>
        <fullName evidence="2">Uncharacterized protein</fullName>
    </submittedName>
</protein>
<organism evidence="2 3">
    <name type="scientific">Dryococelus australis</name>
    <dbReference type="NCBI Taxonomy" id="614101"/>
    <lineage>
        <taxon>Eukaryota</taxon>
        <taxon>Metazoa</taxon>
        <taxon>Ecdysozoa</taxon>
        <taxon>Arthropoda</taxon>
        <taxon>Hexapoda</taxon>
        <taxon>Insecta</taxon>
        <taxon>Pterygota</taxon>
        <taxon>Neoptera</taxon>
        <taxon>Polyneoptera</taxon>
        <taxon>Phasmatodea</taxon>
        <taxon>Verophasmatodea</taxon>
        <taxon>Anareolatae</taxon>
        <taxon>Phasmatidae</taxon>
        <taxon>Eurycanthinae</taxon>
        <taxon>Dryococelus</taxon>
    </lineage>
</organism>
<feature type="compositionally biased region" description="Polar residues" evidence="1">
    <location>
        <begin position="349"/>
        <end position="359"/>
    </location>
</feature>
<feature type="region of interest" description="Disordered" evidence="1">
    <location>
        <begin position="347"/>
        <end position="367"/>
    </location>
</feature>
<proteinExistence type="predicted"/>
<reference evidence="2 3" key="1">
    <citation type="submission" date="2023-02" db="EMBL/GenBank/DDBJ databases">
        <title>LHISI_Scaffold_Assembly.</title>
        <authorList>
            <person name="Stuart O.P."/>
            <person name="Cleave R."/>
            <person name="Magrath M.J.L."/>
            <person name="Mikheyev A.S."/>
        </authorList>
    </citation>
    <scope>NUCLEOTIDE SEQUENCE [LARGE SCALE GENOMIC DNA]</scope>
    <source>
        <strain evidence="2">Daus_M_001</strain>
        <tissue evidence="2">Leg muscle</tissue>
    </source>
</reference>